<dbReference type="SUPFAM" id="SSF51735">
    <property type="entry name" value="NAD(P)-binding Rossmann-fold domains"/>
    <property type="match status" value="1"/>
</dbReference>
<evidence type="ECO:0000313" key="3">
    <source>
        <dbReference type="EMBL" id="XBH07487.1"/>
    </source>
</evidence>
<dbReference type="SUPFAM" id="SSF50129">
    <property type="entry name" value="GroES-like"/>
    <property type="match status" value="1"/>
</dbReference>
<keyword evidence="1" id="KW-0521">NADP</keyword>
<dbReference type="InterPro" id="IPR013149">
    <property type="entry name" value="ADH-like_C"/>
</dbReference>
<evidence type="ECO:0000259" key="2">
    <source>
        <dbReference type="SMART" id="SM00829"/>
    </source>
</evidence>
<dbReference type="Gene3D" id="3.90.180.10">
    <property type="entry name" value="Medium-chain alcohol dehydrogenases, catalytic domain"/>
    <property type="match status" value="1"/>
</dbReference>
<organism evidence="3">
    <name type="scientific">Singulisphaera sp. Ch08</name>
    <dbReference type="NCBI Taxonomy" id="3120278"/>
    <lineage>
        <taxon>Bacteria</taxon>
        <taxon>Pseudomonadati</taxon>
        <taxon>Planctomycetota</taxon>
        <taxon>Planctomycetia</taxon>
        <taxon>Isosphaerales</taxon>
        <taxon>Isosphaeraceae</taxon>
        <taxon>Singulisphaera</taxon>
    </lineage>
</organism>
<dbReference type="InterPro" id="IPR013154">
    <property type="entry name" value="ADH-like_N"/>
</dbReference>
<dbReference type="SMART" id="SM00829">
    <property type="entry name" value="PKS_ER"/>
    <property type="match status" value="1"/>
</dbReference>
<dbReference type="InterPro" id="IPR020843">
    <property type="entry name" value="ER"/>
</dbReference>
<dbReference type="GO" id="GO:0016491">
    <property type="term" value="F:oxidoreductase activity"/>
    <property type="evidence" value="ECO:0007669"/>
    <property type="project" value="InterPro"/>
</dbReference>
<dbReference type="RefSeq" id="WP_406700323.1">
    <property type="nucleotide sequence ID" value="NZ_CP155447.1"/>
</dbReference>
<protein>
    <submittedName>
        <fullName evidence="3">NADPH:quinone reductase</fullName>
    </submittedName>
</protein>
<reference evidence="3" key="1">
    <citation type="submission" date="2024-05" db="EMBL/GenBank/DDBJ databases">
        <title>Planctomycetes of the genus Singulisphaera possess chitinolytic capabilities.</title>
        <authorList>
            <person name="Ivanova A."/>
        </authorList>
    </citation>
    <scope>NUCLEOTIDE SEQUENCE</scope>
    <source>
        <strain evidence="3">Ch08T</strain>
    </source>
</reference>
<dbReference type="Pfam" id="PF08240">
    <property type="entry name" value="ADH_N"/>
    <property type="match status" value="1"/>
</dbReference>
<feature type="domain" description="Enoyl reductase (ER)" evidence="2">
    <location>
        <begin position="10"/>
        <end position="328"/>
    </location>
</feature>
<evidence type="ECO:0000256" key="1">
    <source>
        <dbReference type="ARBA" id="ARBA00022857"/>
    </source>
</evidence>
<name>A0AAU7CRD0_9BACT</name>
<accession>A0AAU7CRD0</accession>
<sequence>MRAAFIEKTGSTDEIKVGDLPTPKPGPGQVLVKVGASALNPIDLYIRSGLVTMPLSFPYILGCDFAGTVEHADPGSKRFRVGDRVWGSNQGILGRQGVTSEFAVIDEEWCYPTPANLSHQAAAALAMVGLTAHLGLFRSGRLQTGETVYVPGGSGGIGSMVIQMAKAAGARVVTSAGSPEKIELCKSLGADLALNYKTDAIPEQLRAFAPDGIDLWYETQREPDLKVAIPLLRKRGRMILMAGRAAEPVLPLGSFYPRDCSILGFAMFNATAEEQQRCADDINRWTQSGQLKPIVGREFPLAEAAQAERFLEQNTLEKAGTLTGKVVIAIS</sequence>
<dbReference type="InterPro" id="IPR036291">
    <property type="entry name" value="NAD(P)-bd_dom_sf"/>
</dbReference>
<dbReference type="InterPro" id="IPR051603">
    <property type="entry name" value="Zinc-ADH_QOR/CCCR"/>
</dbReference>
<dbReference type="CDD" id="cd08253">
    <property type="entry name" value="zeta_crystallin"/>
    <property type="match status" value="1"/>
</dbReference>
<dbReference type="AlphaFoldDB" id="A0AAU7CRD0"/>
<dbReference type="EMBL" id="CP155447">
    <property type="protein sequence ID" value="XBH07487.1"/>
    <property type="molecule type" value="Genomic_DNA"/>
</dbReference>
<dbReference type="Pfam" id="PF00107">
    <property type="entry name" value="ADH_zinc_N"/>
    <property type="match status" value="1"/>
</dbReference>
<dbReference type="Gene3D" id="3.40.50.720">
    <property type="entry name" value="NAD(P)-binding Rossmann-like Domain"/>
    <property type="match status" value="1"/>
</dbReference>
<gene>
    <name evidence="3" type="ORF">V5E97_16040</name>
</gene>
<dbReference type="PANTHER" id="PTHR44154:SF1">
    <property type="entry name" value="QUINONE OXIDOREDUCTASE"/>
    <property type="match status" value="1"/>
</dbReference>
<dbReference type="PANTHER" id="PTHR44154">
    <property type="entry name" value="QUINONE OXIDOREDUCTASE"/>
    <property type="match status" value="1"/>
</dbReference>
<dbReference type="InterPro" id="IPR011032">
    <property type="entry name" value="GroES-like_sf"/>
</dbReference>
<proteinExistence type="predicted"/>